<dbReference type="AlphaFoldDB" id="A0A433RTJ0"/>
<dbReference type="InterPro" id="IPR015168">
    <property type="entry name" value="SsuA/THI5"/>
</dbReference>
<evidence type="ECO:0000256" key="1">
    <source>
        <dbReference type="SAM" id="SignalP"/>
    </source>
</evidence>
<comment type="caution">
    <text evidence="3">The sequence shown here is derived from an EMBL/GenBank/DDBJ whole genome shotgun (WGS) entry which is preliminary data.</text>
</comment>
<accession>A0A433RTJ0</accession>
<dbReference type="RefSeq" id="WP_126990827.1">
    <property type="nucleotide sequence ID" value="NZ_JTFC01000031.1"/>
</dbReference>
<dbReference type="Gene3D" id="3.40.190.10">
    <property type="entry name" value="Periplasmic binding protein-like II"/>
    <property type="match status" value="2"/>
</dbReference>
<evidence type="ECO:0000259" key="2">
    <source>
        <dbReference type="Pfam" id="PF09084"/>
    </source>
</evidence>
<gene>
    <name evidence="3" type="ORF">QI30_11080</name>
</gene>
<name>A0A433RTJ0_9BACL</name>
<dbReference type="PANTHER" id="PTHR30024">
    <property type="entry name" value="ALIPHATIC SULFONATES-BINDING PROTEIN-RELATED"/>
    <property type="match status" value="1"/>
</dbReference>
<protein>
    <recommendedName>
        <fullName evidence="2">SsuA/THI5-like domain-containing protein</fullName>
    </recommendedName>
</protein>
<feature type="domain" description="SsuA/THI5-like" evidence="2">
    <location>
        <begin position="52"/>
        <end position="256"/>
    </location>
</feature>
<dbReference type="SUPFAM" id="SSF53850">
    <property type="entry name" value="Periplasmic binding protein-like II"/>
    <property type="match status" value="1"/>
</dbReference>
<dbReference type="PROSITE" id="PS51257">
    <property type="entry name" value="PROKAR_LIPOPROTEIN"/>
    <property type="match status" value="1"/>
</dbReference>
<evidence type="ECO:0000313" key="3">
    <source>
        <dbReference type="EMBL" id="RUS55472.1"/>
    </source>
</evidence>
<feature type="signal peptide" evidence="1">
    <location>
        <begin position="1"/>
        <end position="21"/>
    </location>
</feature>
<sequence length="335" mass="37141">MKKFAALLSAAVVAVSLSACGDKTEDATSKAADGKYPLRYQGETGIVNPAEVAQDLGYFKKVSLDYQGAYTGGPESIQFVATKQLDYGMSFNGAILKSIAKGVKVKSVVTSYGSNEKVFLGFFGKKGTTIKEPEDLIGKKVAVNIRGAHYEMAIREYLHTSGVSDADIEKIEFVTMPQVNAEQAVINGQVDVAALNGVFRDKAVERKKTQLIFRDMDAFSKAYNAGSYFFTTEFIKENPDEVKDFTQGVAKAIEWMNTTERDKVVERLESIMEKRDRDEPIENLQYWSGTGIATKGGTFTDEDFSRWIEPLQRVDDLPAGDIDTKSMYTNEFNPY</sequence>
<keyword evidence="4" id="KW-1185">Reference proteome</keyword>
<keyword evidence="1" id="KW-0732">Signal</keyword>
<dbReference type="Pfam" id="PF09084">
    <property type="entry name" value="NMT1"/>
    <property type="match status" value="1"/>
</dbReference>
<organism evidence="3 4">
    <name type="scientific">Candidatus Kurthia intestinigallinarum</name>
    <dbReference type="NCBI Taxonomy" id="1562256"/>
    <lineage>
        <taxon>Bacteria</taxon>
        <taxon>Bacillati</taxon>
        <taxon>Bacillota</taxon>
        <taxon>Bacilli</taxon>
        <taxon>Bacillales</taxon>
        <taxon>Caryophanaceae</taxon>
        <taxon>Kurthia</taxon>
    </lineage>
</organism>
<proteinExistence type="predicted"/>
<dbReference type="OrthoDB" id="9815602at2"/>
<evidence type="ECO:0000313" key="4">
    <source>
        <dbReference type="Proteomes" id="UP000288623"/>
    </source>
</evidence>
<dbReference type="EMBL" id="JTFC01000031">
    <property type="protein sequence ID" value="RUS55472.1"/>
    <property type="molecule type" value="Genomic_DNA"/>
</dbReference>
<dbReference type="PANTHER" id="PTHR30024:SF42">
    <property type="entry name" value="ALIPHATIC SULFONATES-BINDING PROTEIN-RELATED"/>
    <property type="match status" value="1"/>
</dbReference>
<feature type="chain" id="PRO_5039085041" description="SsuA/THI5-like domain-containing protein" evidence="1">
    <location>
        <begin position="22"/>
        <end position="335"/>
    </location>
</feature>
<dbReference type="Proteomes" id="UP000288623">
    <property type="component" value="Unassembled WGS sequence"/>
</dbReference>
<reference evidence="3 4" key="1">
    <citation type="submission" date="2014-11" db="EMBL/GenBank/DDBJ databases">
        <title>Genome sequence and analysis of novel Kurthia sp.</title>
        <authorList>
            <person name="Lawson J.N."/>
            <person name="Gonzalez J.E."/>
            <person name="Rinauldi L."/>
            <person name="Xuan Z."/>
            <person name="Firman A."/>
            <person name="Shaddox L."/>
            <person name="Trudeau A."/>
            <person name="Shah S."/>
            <person name="Reiman D."/>
        </authorList>
    </citation>
    <scope>NUCLEOTIDE SEQUENCE [LARGE SCALE GENOMIC DNA]</scope>
    <source>
        <strain evidence="3 4">3B1D</strain>
    </source>
</reference>